<dbReference type="EMBL" id="JBHSPT010000024">
    <property type="protein sequence ID" value="MFC6055936.1"/>
    <property type="molecule type" value="Genomic_DNA"/>
</dbReference>
<protein>
    <submittedName>
        <fullName evidence="2">Uncharacterized protein</fullName>
    </submittedName>
</protein>
<name>A0ABW1LX97_9ACTN</name>
<feature type="compositionally biased region" description="Pro residues" evidence="1">
    <location>
        <begin position="51"/>
        <end position="60"/>
    </location>
</feature>
<evidence type="ECO:0000313" key="3">
    <source>
        <dbReference type="Proteomes" id="UP001596242"/>
    </source>
</evidence>
<evidence type="ECO:0000313" key="2">
    <source>
        <dbReference type="EMBL" id="MFC6055936.1"/>
    </source>
</evidence>
<accession>A0ABW1LX97</accession>
<comment type="caution">
    <text evidence="2">The sequence shown here is derived from an EMBL/GenBank/DDBJ whole genome shotgun (WGS) entry which is preliminary data.</text>
</comment>
<feature type="compositionally biased region" description="Low complexity" evidence="1">
    <location>
        <begin position="159"/>
        <end position="169"/>
    </location>
</feature>
<feature type="region of interest" description="Disordered" evidence="1">
    <location>
        <begin position="1"/>
        <end position="62"/>
    </location>
</feature>
<gene>
    <name evidence="2" type="ORF">ACFP50_10820</name>
</gene>
<feature type="region of interest" description="Disordered" evidence="1">
    <location>
        <begin position="121"/>
        <end position="208"/>
    </location>
</feature>
<reference evidence="3" key="1">
    <citation type="journal article" date="2019" name="Int. J. Syst. Evol. Microbiol.">
        <title>The Global Catalogue of Microorganisms (GCM) 10K type strain sequencing project: providing services to taxonomists for standard genome sequencing and annotation.</title>
        <authorList>
            <consortium name="The Broad Institute Genomics Platform"/>
            <consortium name="The Broad Institute Genome Sequencing Center for Infectious Disease"/>
            <person name="Wu L."/>
            <person name="Ma J."/>
        </authorList>
    </citation>
    <scope>NUCLEOTIDE SEQUENCE [LARGE SCALE GENOMIC DNA]</scope>
    <source>
        <strain evidence="3">JCM 12763</strain>
    </source>
</reference>
<organism evidence="2 3">
    <name type="scientific">Streptomyces pratens</name>
    <dbReference type="NCBI Taxonomy" id="887456"/>
    <lineage>
        <taxon>Bacteria</taxon>
        <taxon>Bacillati</taxon>
        <taxon>Actinomycetota</taxon>
        <taxon>Actinomycetes</taxon>
        <taxon>Kitasatosporales</taxon>
        <taxon>Streptomycetaceae</taxon>
        <taxon>Streptomyces</taxon>
    </lineage>
</organism>
<feature type="compositionally biased region" description="Basic and acidic residues" evidence="1">
    <location>
        <begin position="12"/>
        <end position="21"/>
    </location>
</feature>
<dbReference type="RefSeq" id="WP_386395688.1">
    <property type="nucleotide sequence ID" value="NZ_JBHSPT010000024.1"/>
</dbReference>
<sequence>MPPPPGATAEGNPRHLAHDETPPQCGEAFARRAAPPADPLLAPPTFLLAPPERPGPPDFPDPSALLDEVRADFERLEAHLPGADLPDAAAGRLGEPAGLLWAPLDPDWTPEILAQAPEAAHSLPRAVRQDTPEAVDSVPTDPLVGAAYTGPGTSGVTSRAPARAAPRGGTATGRERGQGGGTAEADALAVPGGPVEAAEDRPEAAEDR</sequence>
<proteinExistence type="predicted"/>
<evidence type="ECO:0000256" key="1">
    <source>
        <dbReference type="SAM" id="MobiDB-lite"/>
    </source>
</evidence>
<dbReference type="Proteomes" id="UP001596242">
    <property type="component" value="Unassembled WGS sequence"/>
</dbReference>
<keyword evidence="3" id="KW-1185">Reference proteome</keyword>
<feature type="compositionally biased region" description="Basic and acidic residues" evidence="1">
    <location>
        <begin position="198"/>
        <end position="208"/>
    </location>
</feature>